<accession>A0AAD6IW22</accession>
<sequence>MKSNLLFIVYALVAVAAALPLEGEGGLVIQSGNGNTRLGMLYKPIQSVLEEDSDETDTEDADSDSESTPGERIVEAEIIVAEQMPAPVITEETIVIVDATPAIPELVMPGLLNILTPQRLSPPSPVEEALEAVEEMIEGLRHGVLPSDAEIDMELEVNFPERVSEPEFPDFGALLESVTPRMTAGDTMMIEIVP</sequence>
<feature type="signal peptide" evidence="2">
    <location>
        <begin position="1"/>
        <end position="18"/>
    </location>
</feature>
<feature type="compositionally biased region" description="Acidic residues" evidence="1">
    <location>
        <begin position="50"/>
        <end position="65"/>
    </location>
</feature>
<evidence type="ECO:0000256" key="1">
    <source>
        <dbReference type="SAM" id="MobiDB-lite"/>
    </source>
</evidence>
<keyword evidence="4" id="KW-1185">Reference proteome</keyword>
<evidence type="ECO:0000313" key="3">
    <source>
        <dbReference type="EMBL" id="KAJ6259397.1"/>
    </source>
</evidence>
<evidence type="ECO:0000313" key="4">
    <source>
        <dbReference type="Proteomes" id="UP001221413"/>
    </source>
</evidence>
<organism evidence="3 4">
    <name type="scientific">Drechslerella dactyloides</name>
    <name type="common">Nematode-trapping fungus</name>
    <name type="synonym">Arthrobotrys dactyloides</name>
    <dbReference type="NCBI Taxonomy" id="74499"/>
    <lineage>
        <taxon>Eukaryota</taxon>
        <taxon>Fungi</taxon>
        <taxon>Dikarya</taxon>
        <taxon>Ascomycota</taxon>
        <taxon>Pezizomycotina</taxon>
        <taxon>Orbiliomycetes</taxon>
        <taxon>Orbiliales</taxon>
        <taxon>Orbiliaceae</taxon>
        <taxon>Drechslerella</taxon>
    </lineage>
</organism>
<name>A0AAD6IW22_DREDA</name>
<gene>
    <name evidence="3" type="ORF">Dda_6298</name>
</gene>
<dbReference type="Proteomes" id="UP001221413">
    <property type="component" value="Unassembled WGS sequence"/>
</dbReference>
<dbReference type="AlphaFoldDB" id="A0AAD6IW22"/>
<reference evidence="3" key="1">
    <citation type="submission" date="2023-01" db="EMBL/GenBank/DDBJ databases">
        <title>The chitinases involved in constricting ring structure development in the nematode-trapping fungus Drechslerella dactyloides.</title>
        <authorList>
            <person name="Wang R."/>
            <person name="Zhang L."/>
            <person name="Tang P."/>
            <person name="Li S."/>
            <person name="Liang L."/>
        </authorList>
    </citation>
    <scope>NUCLEOTIDE SEQUENCE</scope>
    <source>
        <strain evidence="3">YMF1.00031</strain>
    </source>
</reference>
<keyword evidence="2" id="KW-0732">Signal</keyword>
<comment type="caution">
    <text evidence="3">The sequence shown here is derived from an EMBL/GenBank/DDBJ whole genome shotgun (WGS) entry which is preliminary data.</text>
</comment>
<feature type="chain" id="PRO_5042291612" evidence="2">
    <location>
        <begin position="19"/>
        <end position="194"/>
    </location>
</feature>
<proteinExistence type="predicted"/>
<feature type="region of interest" description="Disordered" evidence="1">
    <location>
        <begin position="50"/>
        <end position="70"/>
    </location>
</feature>
<dbReference type="EMBL" id="JAQGDS010000007">
    <property type="protein sequence ID" value="KAJ6259397.1"/>
    <property type="molecule type" value="Genomic_DNA"/>
</dbReference>
<evidence type="ECO:0000256" key="2">
    <source>
        <dbReference type="SAM" id="SignalP"/>
    </source>
</evidence>
<protein>
    <submittedName>
        <fullName evidence="3">Uncharacterized protein</fullName>
    </submittedName>
</protein>